<dbReference type="PANTHER" id="PTHR11306">
    <property type="entry name" value="NIEMANN PICK TYPE C2 PROTEIN NPC2-RELATED"/>
    <property type="match status" value="1"/>
</dbReference>
<dbReference type="FunFam" id="2.60.40.770:FF:000001">
    <property type="entry name" value="NPC intracellular cholesterol transporter 2"/>
    <property type="match status" value="1"/>
</dbReference>
<dbReference type="EMBL" id="JBAMIC010000008">
    <property type="protein sequence ID" value="KAK7104174.1"/>
    <property type="molecule type" value="Genomic_DNA"/>
</dbReference>
<evidence type="ECO:0000256" key="4">
    <source>
        <dbReference type="SAM" id="SignalP"/>
    </source>
</evidence>
<comment type="caution">
    <text evidence="6">The sequence shown here is derived from an EMBL/GenBank/DDBJ whole genome shotgun (WGS) entry which is preliminary data.</text>
</comment>
<comment type="subcellular location">
    <subcellularLocation>
        <location evidence="1">Secreted</location>
    </subcellularLocation>
</comment>
<keyword evidence="3" id="KW-0964">Secreted</keyword>
<feature type="chain" id="PRO_5043045257" description="MD-2-related lipid-recognition domain-containing protein" evidence="4">
    <location>
        <begin position="16"/>
        <end position="149"/>
    </location>
</feature>
<dbReference type="InterPro" id="IPR039670">
    <property type="entry name" value="NPC2-like"/>
</dbReference>
<protein>
    <recommendedName>
        <fullName evidence="5">MD-2-related lipid-recognition domain-containing protein</fullName>
    </recommendedName>
</protein>
<evidence type="ECO:0000256" key="1">
    <source>
        <dbReference type="ARBA" id="ARBA00004613"/>
    </source>
</evidence>
<comment type="similarity">
    <text evidence="2">Belongs to the NPC2 family.</text>
</comment>
<dbReference type="GO" id="GO:0015918">
    <property type="term" value="P:sterol transport"/>
    <property type="evidence" value="ECO:0007669"/>
    <property type="project" value="InterPro"/>
</dbReference>
<sequence>MKVFFFFPLFACVFAEPVKFAPCDSKGQVVSVDVTPCNAEGSQPACKFSRGQNVTVTLHFTSGSEITAAKPVASAYIFGKQEPAPFTMEQDSCERFETACPLKPNVEHIYTTAVYVQPSFPKVRAVAQWEIHDQDDQMVVCFNVPVELV</sequence>
<evidence type="ECO:0000313" key="7">
    <source>
        <dbReference type="Proteomes" id="UP001374579"/>
    </source>
</evidence>
<dbReference type="SUPFAM" id="SSF81296">
    <property type="entry name" value="E set domains"/>
    <property type="match status" value="1"/>
</dbReference>
<dbReference type="AlphaFoldDB" id="A0AAN9BFF2"/>
<dbReference type="InterPro" id="IPR003172">
    <property type="entry name" value="ML_dom"/>
</dbReference>
<feature type="signal peptide" evidence="4">
    <location>
        <begin position="1"/>
        <end position="15"/>
    </location>
</feature>
<dbReference type="SMART" id="SM00737">
    <property type="entry name" value="ML"/>
    <property type="match status" value="1"/>
</dbReference>
<feature type="domain" description="MD-2-related lipid-recognition" evidence="5">
    <location>
        <begin position="20"/>
        <end position="146"/>
    </location>
</feature>
<evidence type="ECO:0000256" key="2">
    <source>
        <dbReference type="ARBA" id="ARBA00006370"/>
    </source>
</evidence>
<evidence type="ECO:0000313" key="6">
    <source>
        <dbReference type="EMBL" id="KAK7104174.1"/>
    </source>
</evidence>
<dbReference type="Gene3D" id="2.60.40.770">
    <property type="match status" value="1"/>
</dbReference>
<name>A0AAN9BFF2_9CAEN</name>
<dbReference type="InterPro" id="IPR014756">
    <property type="entry name" value="Ig_E-set"/>
</dbReference>
<dbReference type="Pfam" id="PF02221">
    <property type="entry name" value="E1_DerP2_DerF2"/>
    <property type="match status" value="1"/>
</dbReference>
<evidence type="ECO:0000256" key="3">
    <source>
        <dbReference type="ARBA" id="ARBA00022525"/>
    </source>
</evidence>
<evidence type="ECO:0000259" key="5">
    <source>
        <dbReference type="SMART" id="SM00737"/>
    </source>
</evidence>
<accession>A0AAN9BFF2</accession>
<keyword evidence="4" id="KW-0732">Signal</keyword>
<dbReference type="GO" id="GO:0032934">
    <property type="term" value="F:sterol binding"/>
    <property type="evidence" value="ECO:0007669"/>
    <property type="project" value="InterPro"/>
</dbReference>
<reference evidence="6 7" key="1">
    <citation type="submission" date="2024-02" db="EMBL/GenBank/DDBJ databases">
        <title>Chromosome-scale genome assembly of the rough periwinkle Littorina saxatilis.</title>
        <authorList>
            <person name="De Jode A."/>
            <person name="Faria R."/>
            <person name="Formenti G."/>
            <person name="Sims Y."/>
            <person name="Smith T.P."/>
            <person name="Tracey A."/>
            <person name="Wood J.M.D."/>
            <person name="Zagrodzka Z.B."/>
            <person name="Johannesson K."/>
            <person name="Butlin R.K."/>
            <person name="Leder E.H."/>
        </authorList>
    </citation>
    <scope>NUCLEOTIDE SEQUENCE [LARGE SCALE GENOMIC DNA]</scope>
    <source>
        <strain evidence="6">Snail1</strain>
        <tissue evidence="6">Muscle</tissue>
    </source>
</reference>
<proteinExistence type="inferred from homology"/>
<keyword evidence="7" id="KW-1185">Reference proteome</keyword>
<dbReference type="PANTHER" id="PTHR11306:SF68">
    <property type="entry name" value="NPC INTRACELLULAR CHOLESTEROL TRANSPORTER 2"/>
    <property type="match status" value="1"/>
</dbReference>
<organism evidence="6 7">
    <name type="scientific">Littorina saxatilis</name>
    <dbReference type="NCBI Taxonomy" id="31220"/>
    <lineage>
        <taxon>Eukaryota</taxon>
        <taxon>Metazoa</taxon>
        <taxon>Spiralia</taxon>
        <taxon>Lophotrochozoa</taxon>
        <taxon>Mollusca</taxon>
        <taxon>Gastropoda</taxon>
        <taxon>Caenogastropoda</taxon>
        <taxon>Littorinimorpha</taxon>
        <taxon>Littorinoidea</taxon>
        <taxon>Littorinidae</taxon>
        <taxon>Littorina</taxon>
    </lineage>
</organism>
<dbReference type="GO" id="GO:0005576">
    <property type="term" value="C:extracellular region"/>
    <property type="evidence" value="ECO:0007669"/>
    <property type="project" value="UniProtKB-SubCell"/>
</dbReference>
<dbReference type="Proteomes" id="UP001374579">
    <property type="component" value="Unassembled WGS sequence"/>
</dbReference>
<gene>
    <name evidence="6" type="ORF">V1264_018935</name>
</gene>